<dbReference type="PROSITE" id="PS51272">
    <property type="entry name" value="SLH"/>
    <property type="match status" value="1"/>
</dbReference>
<feature type="domain" description="SLH" evidence="3">
    <location>
        <begin position="75"/>
        <end position="138"/>
    </location>
</feature>
<evidence type="ECO:0000256" key="2">
    <source>
        <dbReference type="SAM" id="SignalP"/>
    </source>
</evidence>
<sequence length="508" mass="54170">MVKTRLIAAALAACLLVTPAMAAPADQQSDADLLRTLGLFQGTEAGDALGQNLTRAEAAVMLVRLYGAADGMAAQTYPTPFTDLSDWSRPYVSWLYQHGLTHGTSQTTYSPNDPITKQSYLLFLGRALGYADNDTATGKSFVSAADYQAAQGQTLTRGEAVSLTVDALFSTTSSGLAFSDVLIEQGVIDAETFALAAGDRPTIPAVNAAALQDSVWDVRRMDNGQVKVVRRQEDQVRATSNRTFDRAITTTGVDGIFAYDSTTLYYLDPETLSEIKIADLSSFFDENERGYIDALGSMNGTTLFCVSDPTASSAYRFYTWSPASGWRLVLSGTGALGQVNTLSTVEGKYFSGTFGILSVGLDGSTQVLTRTPCYAMTLLGGILYFIPDASVKRTDGYSDGGHEVRMLAMGKESTVLTLPTGSAYPICLETVTGASPDGTITARGTWHSADGGNAWHVTFSGKGSDVRVVDADNQHNVPDDLNGLYSASEHMTWWANTLGLTTGKIAQT</sequence>
<evidence type="ECO:0000313" key="4">
    <source>
        <dbReference type="EMBL" id="OUP53319.1"/>
    </source>
</evidence>
<keyword evidence="1" id="KW-0677">Repeat</keyword>
<keyword evidence="2" id="KW-0732">Signal</keyword>
<feature type="signal peptide" evidence="2">
    <location>
        <begin position="1"/>
        <end position="22"/>
    </location>
</feature>
<dbReference type="RefSeq" id="WP_087371367.1">
    <property type="nucleotide sequence ID" value="NZ_NFKK01000004.1"/>
</dbReference>
<dbReference type="InterPro" id="IPR001119">
    <property type="entry name" value="SLH_dom"/>
</dbReference>
<accession>A0A1Y4LCU0</accession>
<proteinExistence type="predicted"/>
<dbReference type="Proteomes" id="UP000195897">
    <property type="component" value="Unassembled WGS sequence"/>
</dbReference>
<dbReference type="EMBL" id="NFKK01000004">
    <property type="protein sequence ID" value="OUP53319.1"/>
    <property type="molecule type" value="Genomic_DNA"/>
</dbReference>
<protein>
    <recommendedName>
        <fullName evidence="3">SLH domain-containing protein</fullName>
    </recommendedName>
</protein>
<evidence type="ECO:0000256" key="1">
    <source>
        <dbReference type="ARBA" id="ARBA00022737"/>
    </source>
</evidence>
<dbReference type="AlphaFoldDB" id="A0A1Y4LCU0"/>
<name>A0A1Y4LCU0_9FIRM</name>
<reference evidence="5" key="1">
    <citation type="submission" date="2017-04" db="EMBL/GenBank/DDBJ databases">
        <title>Function of individual gut microbiota members based on whole genome sequencing of pure cultures obtained from chicken caecum.</title>
        <authorList>
            <person name="Medvecky M."/>
            <person name="Cejkova D."/>
            <person name="Polansky O."/>
            <person name="Karasova D."/>
            <person name="Kubasova T."/>
            <person name="Cizek A."/>
            <person name="Rychlik I."/>
        </authorList>
    </citation>
    <scope>NUCLEOTIDE SEQUENCE [LARGE SCALE GENOMIC DNA]</scope>
    <source>
        <strain evidence="5">An180</strain>
    </source>
</reference>
<feature type="chain" id="PRO_5012802597" description="SLH domain-containing protein" evidence="2">
    <location>
        <begin position="23"/>
        <end position="508"/>
    </location>
</feature>
<evidence type="ECO:0000313" key="5">
    <source>
        <dbReference type="Proteomes" id="UP000195897"/>
    </source>
</evidence>
<gene>
    <name evidence="4" type="ORF">B5F17_04765</name>
</gene>
<organism evidence="4 5">
    <name type="scientific">Butyricicoccus pullicaecorum</name>
    <dbReference type="NCBI Taxonomy" id="501571"/>
    <lineage>
        <taxon>Bacteria</taxon>
        <taxon>Bacillati</taxon>
        <taxon>Bacillota</taxon>
        <taxon>Clostridia</taxon>
        <taxon>Eubacteriales</taxon>
        <taxon>Butyricicoccaceae</taxon>
        <taxon>Butyricicoccus</taxon>
    </lineage>
</organism>
<dbReference type="Pfam" id="PF00395">
    <property type="entry name" value="SLH"/>
    <property type="match status" value="1"/>
</dbReference>
<evidence type="ECO:0000259" key="3">
    <source>
        <dbReference type="PROSITE" id="PS51272"/>
    </source>
</evidence>
<comment type="caution">
    <text evidence="4">The sequence shown here is derived from an EMBL/GenBank/DDBJ whole genome shotgun (WGS) entry which is preliminary data.</text>
</comment>